<reference evidence="3 4" key="1">
    <citation type="journal article" date="2014" name="BMC Genomics">
        <title>Genome sequencing of four Aureobasidium pullulans varieties: biotechnological potential, stress tolerance, and description of new species.</title>
        <authorList>
            <person name="Gostin Ar C."/>
            <person name="Ohm R.A."/>
            <person name="Kogej T."/>
            <person name="Sonjak S."/>
            <person name="Turk M."/>
            <person name="Zajc J."/>
            <person name="Zalar P."/>
            <person name="Grube M."/>
            <person name="Sun H."/>
            <person name="Han J."/>
            <person name="Sharma A."/>
            <person name="Chiniquy J."/>
            <person name="Ngan C.Y."/>
            <person name="Lipzen A."/>
            <person name="Barry K."/>
            <person name="Grigoriev I.V."/>
            <person name="Gunde-Cimerman N."/>
        </authorList>
    </citation>
    <scope>NUCLEOTIDE SEQUENCE [LARGE SCALE GENOMIC DNA]</scope>
    <source>
        <strain evidence="3 4">EXF-150</strain>
    </source>
</reference>
<sequence>MGPGTRAAASRKRTNDNNAPPPSNKRFRTTQSQQQVSETSPQNGPADQPTTPVENTDSLNTELEELREYKRQAEAKEVETARELENLQEAKRQQSAEVRTLKDAHEEAREAARTYFEESTNLREQVEAYRIAGQSRGDNRERLEELEEEHEKIQDLGGLDKICKDLEYYEELGDIEDLRDLHDQLDDEFGGIENFREDLLQLEDLGGLDEIRETHDQLRHLGGLVLLREEREYDKERLEELEQECERLGEIQGALRAVEAQRDHARLERDEAKRREGVTMDAMTGALQNRDNTIAALRKDLHSERQALYELRSSRPIPARESGDEDQPEPNNHTDAELGLLWVSSVCEVAKANIKKQMTKASTSVRRKPAPWFHIGTCPTTDVFCHIFRLTTPKQSFKIAATELDRVLGGPVENFSIAVGPVVLVGDVNVYWDPKTLTFRMSGTFGQSLTTQHDNDDMRFSYVNEHGESVNKYGEVLYVH</sequence>
<feature type="coiled-coil region" evidence="1">
    <location>
        <begin position="224"/>
        <end position="275"/>
    </location>
</feature>
<accession>A0A074XIJ9</accession>
<evidence type="ECO:0000313" key="4">
    <source>
        <dbReference type="Proteomes" id="UP000030706"/>
    </source>
</evidence>
<dbReference type="RefSeq" id="XP_029758044.1">
    <property type="nucleotide sequence ID" value="XM_029907985.1"/>
</dbReference>
<feature type="region of interest" description="Disordered" evidence="2">
    <location>
        <begin position="1"/>
        <end position="61"/>
    </location>
</feature>
<dbReference type="GeneID" id="40750291"/>
<name>A0A074XIJ9_AURPU</name>
<keyword evidence="1" id="KW-0175">Coiled coil</keyword>
<proteinExistence type="predicted"/>
<dbReference type="HOGENOM" id="CLU_568551_0_0_1"/>
<gene>
    <name evidence="3" type="ORF">M438DRAFT_367720</name>
</gene>
<keyword evidence="4" id="KW-1185">Reference proteome</keyword>
<dbReference type="EMBL" id="KL584990">
    <property type="protein sequence ID" value="KEQ81857.1"/>
    <property type="molecule type" value="Genomic_DNA"/>
</dbReference>
<evidence type="ECO:0000256" key="1">
    <source>
        <dbReference type="SAM" id="Coils"/>
    </source>
</evidence>
<feature type="compositionally biased region" description="Low complexity" evidence="2">
    <location>
        <begin position="29"/>
        <end position="42"/>
    </location>
</feature>
<dbReference type="Proteomes" id="UP000030706">
    <property type="component" value="Unassembled WGS sequence"/>
</dbReference>
<evidence type="ECO:0000313" key="3">
    <source>
        <dbReference type="EMBL" id="KEQ81857.1"/>
    </source>
</evidence>
<feature type="region of interest" description="Disordered" evidence="2">
    <location>
        <begin position="310"/>
        <end position="334"/>
    </location>
</feature>
<evidence type="ECO:0000256" key="2">
    <source>
        <dbReference type="SAM" id="MobiDB-lite"/>
    </source>
</evidence>
<dbReference type="AlphaFoldDB" id="A0A074XIJ9"/>
<protein>
    <submittedName>
        <fullName evidence="3">Uncharacterized protein</fullName>
    </submittedName>
</protein>
<organism evidence="3 4">
    <name type="scientific">Aureobasidium pullulans EXF-150</name>
    <dbReference type="NCBI Taxonomy" id="1043002"/>
    <lineage>
        <taxon>Eukaryota</taxon>
        <taxon>Fungi</taxon>
        <taxon>Dikarya</taxon>
        <taxon>Ascomycota</taxon>
        <taxon>Pezizomycotina</taxon>
        <taxon>Dothideomycetes</taxon>
        <taxon>Dothideomycetidae</taxon>
        <taxon>Dothideales</taxon>
        <taxon>Saccotheciaceae</taxon>
        <taxon>Aureobasidium</taxon>
    </lineage>
</organism>
<feature type="compositionally biased region" description="Polar residues" evidence="2">
    <location>
        <begin position="43"/>
        <end position="61"/>
    </location>
</feature>